<comment type="caution">
    <text evidence="2">The sequence shown here is derived from an EMBL/GenBank/DDBJ whole genome shotgun (WGS) entry which is preliminary data.</text>
</comment>
<dbReference type="InterPro" id="IPR011043">
    <property type="entry name" value="Gal_Oxase/kelch_b-propeller"/>
</dbReference>
<feature type="domain" description="Galactose oxidase-like Early set" evidence="1">
    <location>
        <begin position="447"/>
        <end position="542"/>
    </location>
</feature>
<dbReference type="Gene3D" id="2.130.10.80">
    <property type="entry name" value="Galactose oxidase/kelch, beta-propeller"/>
    <property type="match status" value="2"/>
</dbReference>
<evidence type="ECO:0000313" key="3">
    <source>
        <dbReference type="Proteomes" id="UP000320184"/>
    </source>
</evidence>
<dbReference type="InterPro" id="IPR008969">
    <property type="entry name" value="CarboxyPept-like_regulatory"/>
</dbReference>
<dbReference type="Pfam" id="PF01344">
    <property type="entry name" value="Kelch_1"/>
    <property type="match status" value="1"/>
</dbReference>
<dbReference type="InterPro" id="IPR013783">
    <property type="entry name" value="Ig-like_fold"/>
</dbReference>
<accession>A0A538SFF5</accession>
<dbReference type="Proteomes" id="UP000320184">
    <property type="component" value="Unassembled WGS sequence"/>
</dbReference>
<dbReference type="AlphaFoldDB" id="A0A538SFF5"/>
<dbReference type="Gene3D" id="2.60.40.1120">
    <property type="entry name" value="Carboxypeptidase-like, regulatory domain"/>
    <property type="match status" value="1"/>
</dbReference>
<dbReference type="InterPro" id="IPR026444">
    <property type="entry name" value="Secre_tail"/>
</dbReference>
<dbReference type="Pfam" id="PF13620">
    <property type="entry name" value="CarboxypepD_reg"/>
    <property type="match status" value="1"/>
</dbReference>
<evidence type="ECO:0000313" key="2">
    <source>
        <dbReference type="EMBL" id="TMQ50103.1"/>
    </source>
</evidence>
<dbReference type="EMBL" id="VBOT01000106">
    <property type="protein sequence ID" value="TMQ50103.1"/>
    <property type="molecule type" value="Genomic_DNA"/>
</dbReference>
<dbReference type="InterPro" id="IPR014756">
    <property type="entry name" value="Ig_E-set"/>
</dbReference>
<organism evidence="2 3">
    <name type="scientific">Eiseniibacteriota bacterium</name>
    <dbReference type="NCBI Taxonomy" id="2212470"/>
    <lineage>
        <taxon>Bacteria</taxon>
        <taxon>Candidatus Eiseniibacteriota</taxon>
    </lineage>
</organism>
<dbReference type="Pfam" id="PF09118">
    <property type="entry name" value="GO-like_E_set"/>
    <property type="match status" value="1"/>
</dbReference>
<protein>
    <submittedName>
        <fullName evidence="2">DUF1929 domain-containing protein</fullName>
    </submittedName>
</protein>
<evidence type="ECO:0000259" key="1">
    <source>
        <dbReference type="Pfam" id="PF09118"/>
    </source>
</evidence>
<dbReference type="SMART" id="SM00612">
    <property type="entry name" value="Kelch"/>
    <property type="match status" value="3"/>
</dbReference>
<dbReference type="InterPro" id="IPR037293">
    <property type="entry name" value="Gal_Oxidase_central_sf"/>
</dbReference>
<dbReference type="PANTHER" id="PTHR32208">
    <property type="entry name" value="SECRETED PROTEIN-RELATED"/>
    <property type="match status" value="1"/>
</dbReference>
<dbReference type="InterPro" id="IPR015202">
    <property type="entry name" value="GO-like_E_set"/>
</dbReference>
<sequence>MIAGAAAVRGTVRSSSGIALVGARITAAPLDTSVVQEARTTPEGRYEFASVPAGTWRLGAELPGRAYAETLRLVGASDLIQDFALGPDVHPGRWTIIGDTNPENLYATDSGSLLPDGRIFYCHDTIDPLIFDPVTGAKFFPPASPSMQGCHITTLLADGSLIFVGGQDTGDFRDAVRTVKSYDYRTNSWTVLPSMIEERWYSGLVRLADGKLMAMGGGQRPNAQRTSTCEIFDPANPGWTATDSMSNPSDFPPSVLLYNGRVLRSWWPPQVYDVLAGRWTTTGSMVQTNRFWPGHCDHSLVLLPDGRACAIGIYRGTLSNPSMVELYDPATETWSLGANAAVTRSQPEVVMLPTGQVFVAGGKLEDPGHPAPTNEWGQTKLTDLYDPISNTWRRCADMAWYREYHAVTVLVPDGRVVTTAGTGGPAQPGLSNDVEAFEPPYLFRGIRPRIDAISTTTLQNGGTLQLAVSRTDSVTSVVLVGTNAVTHWVDGGVPRVLSLPSYQAGGALTVAVPGNRNLAPVGYYILFAMVDDIPSPGVVVRIVPGGATDAPSGVAAGALIVQVRPNPSRHGAQISWYQRAEGAVQLSIFDLSGRALYSTTRRDGAGWHFLDTNRHLVPGVYLVEARSSAGSSSAKFVLVGG</sequence>
<dbReference type="SUPFAM" id="SSF49464">
    <property type="entry name" value="Carboxypeptidase regulatory domain-like"/>
    <property type="match status" value="1"/>
</dbReference>
<proteinExistence type="predicted"/>
<dbReference type="SUPFAM" id="SSF81296">
    <property type="entry name" value="E set domains"/>
    <property type="match status" value="1"/>
</dbReference>
<dbReference type="SUPFAM" id="SSF50965">
    <property type="entry name" value="Galactose oxidase, central domain"/>
    <property type="match status" value="1"/>
</dbReference>
<reference evidence="2 3" key="1">
    <citation type="journal article" date="2019" name="Nat. Microbiol.">
        <title>Mediterranean grassland soil C-N compound turnover is dependent on rainfall and depth, and is mediated by genomically divergent microorganisms.</title>
        <authorList>
            <person name="Diamond S."/>
            <person name="Andeer P.F."/>
            <person name="Li Z."/>
            <person name="Crits-Christoph A."/>
            <person name="Burstein D."/>
            <person name="Anantharaman K."/>
            <person name="Lane K.R."/>
            <person name="Thomas B.C."/>
            <person name="Pan C."/>
            <person name="Northen T.R."/>
            <person name="Banfield J.F."/>
        </authorList>
    </citation>
    <scope>NUCLEOTIDE SEQUENCE [LARGE SCALE GENOMIC DNA]</scope>
    <source>
        <strain evidence="2">WS_3</strain>
    </source>
</reference>
<dbReference type="PANTHER" id="PTHR32208:SF21">
    <property type="entry name" value="LOW QUALITY PROTEIN: ALDEHYDE OXIDASE GLOX-LIKE"/>
    <property type="match status" value="1"/>
</dbReference>
<gene>
    <name evidence="2" type="ORF">E6K73_08550</name>
</gene>
<dbReference type="NCBIfam" id="TIGR04183">
    <property type="entry name" value="Por_Secre_tail"/>
    <property type="match status" value="1"/>
</dbReference>
<name>A0A538SFF5_UNCEI</name>
<dbReference type="Gene3D" id="2.60.40.10">
    <property type="entry name" value="Immunoglobulins"/>
    <property type="match status" value="1"/>
</dbReference>
<dbReference type="CDD" id="cd02851">
    <property type="entry name" value="E_set_GO_C"/>
    <property type="match status" value="1"/>
</dbReference>
<dbReference type="InterPro" id="IPR006652">
    <property type="entry name" value="Kelch_1"/>
</dbReference>